<reference evidence="1" key="1">
    <citation type="submission" date="2021-08" db="EMBL/GenBank/DDBJ databases">
        <title>The first chromosome-level gecko genome reveals the dynamic sex chromosomes of Neotropical dwarf geckos (Sphaerodactylidae: Sphaerodactylus).</title>
        <authorList>
            <person name="Pinto B.J."/>
            <person name="Keating S.E."/>
            <person name="Gamble T."/>
        </authorList>
    </citation>
    <scope>NUCLEOTIDE SEQUENCE</scope>
    <source>
        <strain evidence="1">TG3544</strain>
    </source>
</reference>
<dbReference type="Proteomes" id="UP000827872">
    <property type="component" value="Linkage Group LG02"/>
</dbReference>
<gene>
    <name evidence="1" type="primary">ALS2_1</name>
    <name evidence="1" type="ORF">K3G42_008425</name>
</gene>
<comment type="caution">
    <text evidence="1">The sequence shown here is derived from an EMBL/GenBank/DDBJ whole genome shotgun (WGS) entry which is preliminary data.</text>
</comment>
<accession>A0ACB8G0I0</accession>
<evidence type="ECO:0000313" key="2">
    <source>
        <dbReference type="Proteomes" id="UP000827872"/>
    </source>
</evidence>
<evidence type="ECO:0000313" key="1">
    <source>
        <dbReference type="EMBL" id="KAH8012997.1"/>
    </source>
</evidence>
<proteinExistence type="predicted"/>
<organism evidence="1 2">
    <name type="scientific">Sphaerodactylus townsendi</name>
    <dbReference type="NCBI Taxonomy" id="933632"/>
    <lineage>
        <taxon>Eukaryota</taxon>
        <taxon>Metazoa</taxon>
        <taxon>Chordata</taxon>
        <taxon>Craniata</taxon>
        <taxon>Vertebrata</taxon>
        <taxon>Euteleostomi</taxon>
        <taxon>Lepidosauria</taxon>
        <taxon>Squamata</taxon>
        <taxon>Bifurcata</taxon>
        <taxon>Gekkota</taxon>
        <taxon>Sphaerodactylidae</taxon>
        <taxon>Sphaerodactylus</taxon>
    </lineage>
</organism>
<protein>
    <submittedName>
        <fullName evidence="1">Agglutinin-like protein 2</fullName>
    </submittedName>
</protein>
<sequence>MKSKHVHPAVGVRVAATYEALSLKKVISFYGTTPGDAASPSSSGSPGPDGLKESREEQVKLESMQGKKSSSLVDIREESEGVCRRLSLPGLLSQVSPRLLRKVGRAKMRTVALTPTYSGEADALLPSLRTEVWSWGKGKAGQLGHGDVLPRLQPLCVKSLDGKEVIHLSAGEHHSLALTAKSQVYSWGSNTFGQLCHSNSPTTVPRLAKVNNDKNVWHTVAGPDYSLFLVDGEDFQPLLYYSGREERKECDVSSEENCSKNPTLLLSCSKLGYISSMAAGRTNCLALVDKNIMGYIASLHELASTERQFYIKLSAIKSQVLRPLLGLDNLGAVTAVQLLQEMASTFSKLCYLTGQHGASLTTFLQGLKEAKNLAVMKHSSLFLESYTEQVLYFLDKLYSDGRICTSVQTSNVS</sequence>
<dbReference type="EMBL" id="CM037615">
    <property type="protein sequence ID" value="KAH8012997.1"/>
    <property type="molecule type" value="Genomic_DNA"/>
</dbReference>
<name>A0ACB8G0I0_9SAUR</name>
<keyword evidence="2" id="KW-1185">Reference proteome</keyword>